<evidence type="ECO:0000256" key="1">
    <source>
        <dbReference type="ARBA" id="ARBA00022801"/>
    </source>
</evidence>
<accession>A0A2W7IJ82</accession>
<feature type="active site" evidence="4">
    <location>
        <position position="278"/>
    </location>
</feature>
<evidence type="ECO:0000313" key="6">
    <source>
        <dbReference type="EMBL" id="PZW46989.1"/>
    </source>
</evidence>
<dbReference type="AlphaFoldDB" id="A0A2W7IJ82"/>
<dbReference type="PANTHER" id="PTHR42872">
    <property type="entry name" value="PROTEIN-GLUTAMATE METHYLESTERASE/PROTEIN-GLUTAMINE GLUTAMINASE"/>
    <property type="match status" value="1"/>
</dbReference>
<dbReference type="GO" id="GO:0005737">
    <property type="term" value="C:cytoplasm"/>
    <property type="evidence" value="ECO:0007669"/>
    <property type="project" value="InterPro"/>
</dbReference>
<dbReference type="Gene3D" id="3.40.50.180">
    <property type="entry name" value="Methylesterase CheB, C-terminal domain"/>
    <property type="match status" value="1"/>
</dbReference>
<dbReference type="EMBL" id="QKYU01000007">
    <property type="protein sequence ID" value="PZW46989.1"/>
    <property type="molecule type" value="Genomic_DNA"/>
</dbReference>
<evidence type="ECO:0000313" key="7">
    <source>
        <dbReference type="Proteomes" id="UP000249688"/>
    </source>
</evidence>
<evidence type="ECO:0000256" key="3">
    <source>
        <dbReference type="ARBA" id="ARBA00048267"/>
    </source>
</evidence>
<evidence type="ECO:0000256" key="4">
    <source>
        <dbReference type="PROSITE-ProRule" id="PRU00050"/>
    </source>
</evidence>
<dbReference type="PANTHER" id="PTHR42872:SF6">
    <property type="entry name" value="PROTEIN-GLUTAMATE METHYLESTERASE_PROTEIN-GLUTAMINE GLUTAMINASE"/>
    <property type="match status" value="1"/>
</dbReference>
<dbReference type="Proteomes" id="UP000249688">
    <property type="component" value="Unassembled WGS sequence"/>
</dbReference>
<dbReference type="Pfam" id="PF01339">
    <property type="entry name" value="CheB_methylest"/>
    <property type="match status" value="1"/>
</dbReference>
<evidence type="ECO:0000256" key="2">
    <source>
        <dbReference type="ARBA" id="ARBA00039140"/>
    </source>
</evidence>
<evidence type="ECO:0000259" key="5">
    <source>
        <dbReference type="PROSITE" id="PS50122"/>
    </source>
</evidence>
<keyword evidence="7" id="KW-1185">Reference proteome</keyword>
<dbReference type="GO" id="GO:0008984">
    <property type="term" value="F:protein-glutamate methylesterase activity"/>
    <property type="evidence" value="ECO:0007669"/>
    <property type="project" value="UniProtKB-EC"/>
</dbReference>
<dbReference type="InterPro" id="IPR035909">
    <property type="entry name" value="CheB_C"/>
</dbReference>
<sequence>MALHVALLVETEFLRLVLRQLLRRSIGAEVVAEAATPAQALAFPPIGALVADVEACLADPSGFTALCQKHPGRIVLIGQGEMVAAPGLNIPASVIRVPMGGKGGAQDLAVLTAGLAEALRPLLASATTPKADPAPPAVAPSAPRGGRVLRPALILVAASTGGPEALQEMLAALRPPPCPLVIALHIPAEHCAGLVRHLAGATGHAVTLGTAGRLPAAGVVLLQGGMDHQVVMRGDGLWLREAAAANSVFHPNGDVLLGSGAALDCAVVGVILTGMGSDGRAGALALAARGRPVLAQTPASCAVAGMPAASIAAGAVREVASPSGIAARLNDWFALPALR</sequence>
<dbReference type="GO" id="GO:0000156">
    <property type="term" value="F:phosphorelay response regulator activity"/>
    <property type="evidence" value="ECO:0007669"/>
    <property type="project" value="InterPro"/>
</dbReference>
<dbReference type="GO" id="GO:0006935">
    <property type="term" value="P:chemotaxis"/>
    <property type="evidence" value="ECO:0007669"/>
    <property type="project" value="UniProtKB-UniRule"/>
</dbReference>
<feature type="active site" evidence="4">
    <location>
        <position position="185"/>
    </location>
</feature>
<name>A0A2W7IJ82_9PROT</name>
<keyword evidence="4" id="KW-0145">Chemotaxis</keyword>
<proteinExistence type="predicted"/>
<feature type="domain" description="CheB-type methylesterase" evidence="5">
    <location>
        <begin position="143"/>
        <end position="336"/>
    </location>
</feature>
<feature type="active site" evidence="4">
    <location>
        <position position="159"/>
    </location>
</feature>
<gene>
    <name evidence="6" type="ORF">C8P66_10726</name>
</gene>
<keyword evidence="1 4" id="KW-0378">Hydrolase</keyword>
<dbReference type="PROSITE" id="PS50122">
    <property type="entry name" value="CHEB"/>
    <property type="match status" value="1"/>
</dbReference>
<organism evidence="6 7">
    <name type="scientific">Humitalea rosea</name>
    <dbReference type="NCBI Taxonomy" id="990373"/>
    <lineage>
        <taxon>Bacteria</taxon>
        <taxon>Pseudomonadati</taxon>
        <taxon>Pseudomonadota</taxon>
        <taxon>Alphaproteobacteria</taxon>
        <taxon>Acetobacterales</taxon>
        <taxon>Roseomonadaceae</taxon>
        <taxon>Humitalea</taxon>
    </lineage>
</organism>
<comment type="caution">
    <text evidence="6">The sequence shown here is derived from an EMBL/GenBank/DDBJ whole genome shotgun (WGS) entry which is preliminary data.</text>
</comment>
<dbReference type="EC" id="3.1.1.61" evidence="2"/>
<dbReference type="SUPFAM" id="SSF52738">
    <property type="entry name" value="Methylesterase CheB, C-terminal domain"/>
    <property type="match status" value="1"/>
</dbReference>
<reference evidence="6 7" key="1">
    <citation type="submission" date="2018-06" db="EMBL/GenBank/DDBJ databases">
        <title>Genomic Encyclopedia of Archaeal and Bacterial Type Strains, Phase II (KMG-II): from individual species to whole genera.</title>
        <authorList>
            <person name="Goeker M."/>
        </authorList>
    </citation>
    <scope>NUCLEOTIDE SEQUENCE [LARGE SCALE GENOMIC DNA]</scope>
    <source>
        <strain evidence="6 7">DSM 24525</strain>
    </source>
</reference>
<dbReference type="InterPro" id="IPR000673">
    <property type="entry name" value="Sig_transdc_resp-reg_Me-estase"/>
</dbReference>
<protein>
    <recommendedName>
        <fullName evidence="2">protein-glutamate methylesterase</fullName>
        <ecNumber evidence="2">3.1.1.61</ecNumber>
    </recommendedName>
</protein>
<comment type="catalytic activity">
    <reaction evidence="3">
        <text>[protein]-L-glutamate 5-O-methyl ester + H2O = L-glutamyl-[protein] + methanol + H(+)</text>
        <dbReference type="Rhea" id="RHEA:23236"/>
        <dbReference type="Rhea" id="RHEA-COMP:10208"/>
        <dbReference type="Rhea" id="RHEA-COMP:10311"/>
        <dbReference type="ChEBI" id="CHEBI:15377"/>
        <dbReference type="ChEBI" id="CHEBI:15378"/>
        <dbReference type="ChEBI" id="CHEBI:17790"/>
        <dbReference type="ChEBI" id="CHEBI:29973"/>
        <dbReference type="ChEBI" id="CHEBI:82795"/>
        <dbReference type="EC" id="3.1.1.61"/>
    </reaction>
</comment>